<dbReference type="RefSeq" id="WP_182960690.1">
    <property type="nucleotide sequence ID" value="NZ_WNXC01000008.1"/>
</dbReference>
<keyword evidence="3" id="KW-1185">Reference proteome</keyword>
<keyword evidence="1" id="KW-0472">Membrane</keyword>
<feature type="transmembrane region" description="Helical" evidence="1">
    <location>
        <begin position="37"/>
        <end position="63"/>
    </location>
</feature>
<evidence type="ECO:0000313" key="3">
    <source>
        <dbReference type="Proteomes" id="UP000636110"/>
    </source>
</evidence>
<dbReference type="PANTHER" id="PTHR37692:SF1">
    <property type="entry name" value="DUF420 DOMAIN-CONTAINING PROTEIN"/>
    <property type="match status" value="1"/>
</dbReference>
<protein>
    <submittedName>
        <fullName evidence="2">DUF420 domain-containing protein</fullName>
    </submittedName>
</protein>
<name>A0ABR6F0U9_9SPHI</name>
<comment type="caution">
    <text evidence="2">The sequence shown here is derived from an EMBL/GenBank/DDBJ whole genome shotgun (WGS) entry which is preliminary data.</text>
</comment>
<feature type="transmembrane region" description="Helical" evidence="1">
    <location>
        <begin position="168"/>
        <end position="187"/>
    </location>
</feature>
<proteinExistence type="predicted"/>
<accession>A0ABR6F0U9</accession>
<dbReference type="InterPro" id="IPR007352">
    <property type="entry name" value="DUF420"/>
</dbReference>
<feature type="transmembrane region" description="Helical" evidence="1">
    <location>
        <begin position="75"/>
        <end position="95"/>
    </location>
</feature>
<dbReference type="PROSITE" id="PS00018">
    <property type="entry name" value="EF_HAND_1"/>
    <property type="match status" value="1"/>
</dbReference>
<dbReference type="PANTHER" id="PTHR37692">
    <property type="entry name" value="HYPOTHETICAL MEMBRANE SPANNING PROTEIN"/>
    <property type="match status" value="1"/>
</dbReference>
<gene>
    <name evidence="2" type="ORF">GM920_19700</name>
</gene>
<keyword evidence="1" id="KW-1133">Transmembrane helix</keyword>
<sequence>MNNDKFFLRLIWIVTAVVLTVVIALKLVPPPSNKPAFIYLLPHIIGGINATCSVLLIVSLIFIKKGNIKAHKITNIVTFLLSAIFLIFYILFHLYEKDTKFGDIDHNGILSAAELAAVGSTRYIYFFILATHIILAVVVLPLILVSFYRGLTMQVALHRKIVRWSYPVWLYVAVTGVIVYLMISPYYNF</sequence>
<organism evidence="2 3">
    <name type="scientific">Pedobacter gandavensis</name>
    <dbReference type="NCBI Taxonomy" id="2679963"/>
    <lineage>
        <taxon>Bacteria</taxon>
        <taxon>Pseudomonadati</taxon>
        <taxon>Bacteroidota</taxon>
        <taxon>Sphingobacteriia</taxon>
        <taxon>Sphingobacteriales</taxon>
        <taxon>Sphingobacteriaceae</taxon>
        <taxon>Pedobacter</taxon>
    </lineage>
</organism>
<dbReference type="EMBL" id="WNXC01000008">
    <property type="protein sequence ID" value="MBB2151132.1"/>
    <property type="molecule type" value="Genomic_DNA"/>
</dbReference>
<reference evidence="2 3" key="1">
    <citation type="submission" date="2019-11" db="EMBL/GenBank/DDBJ databases">
        <title>Description of Pedobacter sp. LMG 31462T.</title>
        <authorList>
            <person name="Carlier A."/>
            <person name="Qi S."/>
            <person name="Vandamme P."/>
        </authorList>
    </citation>
    <scope>NUCLEOTIDE SEQUENCE [LARGE SCALE GENOMIC DNA]</scope>
    <source>
        <strain evidence="2 3">LMG 31462</strain>
    </source>
</reference>
<dbReference type="Pfam" id="PF04238">
    <property type="entry name" value="DUF420"/>
    <property type="match status" value="1"/>
</dbReference>
<dbReference type="InterPro" id="IPR018247">
    <property type="entry name" value="EF_Hand_1_Ca_BS"/>
</dbReference>
<feature type="transmembrane region" description="Helical" evidence="1">
    <location>
        <begin position="123"/>
        <end position="147"/>
    </location>
</feature>
<evidence type="ECO:0000313" key="2">
    <source>
        <dbReference type="EMBL" id="MBB2151132.1"/>
    </source>
</evidence>
<dbReference type="Proteomes" id="UP000636110">
    <property type="component" value="Unassembled WGS sequence"/>
</dbReference>
<keyword evidence="1" id="KW-0812">Transmembrane</keyword>
<evidence type="ECO:0000256" key="1">
    <source>
        <dbReference type="SAM" id="Phobius"/>
    </source>
</evidence>
<feature type="transmembrane region" description="Helical" evidence="1">
    <location>
        <begin position="7"/>
        <end position="25"/>
    </location>
</feature>